<evidence type="ECO:0000256" key="5">
    <source>
        <dbReference type="ARBA" id="ARBA00023098"/>
    </source>
</evidence>
<keyword evidence="5 8" id="KW-0443">Lipid metabolism</keyword>
<dbReference type="InterPro" id="IPR002641">
    <property type="entry name" value="PNPLA_dom"/>
</dbReference>
<dbReference type="GO" id="GO:0052816">
    <property type="term" value="F:long-chain fatty acyl-CoA hydrolase activity"/>
    <property type="evidence" value="ECO:0007669"/>
    <property type="project" value="TreeGrafter"/>
</dbReference>
<dbReference type="InterPro" id="IPR047148">
    <property type="entry name" value="PLPL9"/>
</dbReference>
<feature type="active site" description="Nucleophile" evidence="8">
    <location>
        <position position="685"/>
    </location>
</feature>
<feature type="short sequence motif" description="DGA/G" evidence="8">
    <location>
        <begin position="814"/>
        <end position="816"/>
    </location>
</feature>
<reference evidence="11 13" key="2">
    <citation type="submission" date="2018-11" db="EMBL/GenBank/DDBJ databases">
        <authorList>
            <consortium name="Pathogen Informatics"/>
        </authorList>
    </citation>
    <scope>NUCLEOTIDE SEQUENCE [LARGE SCALE GENOMIC DNA]</scope>
</reference>
<evidence type="ECO:0000256" key="7">
    <source>
        <dbReference type="PROSITE-ProRule" id="PRU00023"/>
    </source>
</evidence>
<feature type="repeat" description="ANK" evidence="7">
    <location>
        <begin position="497"/>
        <end position="529"/>
    </location>
</feature>
<evidence type="ECO:0000256" key="3">
    <source>
        <dbReference type="ARBA" id="ARBA00022801"/>
    </source>
</evidence>
<dbReference type="SUPFAM" id="SSF52151">
    <property type="entry name" value="FabD/lysophospholipase-like"/>
    <property type="match status" value="1"/>
</dbReference>
<dbReference type="PROSITE" id="PS51635">
    <property type="entry name" value="PNPLA"/>
    <property type="match status" value="1"/>
</dbReference>
<dbReference type="STRING" id="318479.A0A0N4U9Q7"/>
<dbReference type="SMART" id="SM00248">
    <property type="entry name" value="ANK"/>
    <property type="match status" value="7"/>
</dbReference>
<accession>A0A0N4U9Q7</accession>
<protein>
    <recommendedName>
        <fullName evidence="1">phospholipase A2</fullName>
        <ecNumber evidence="1">3.1.1.4</ecNumber>
    </recommendedName>
</protein>
<evidence type="ECO:0000256" key="1">
    <source>
        <dbReference type="ARBA" id="ARBA00013278"/>
    </source>
</evidence>
<keyword evidence="3 8" id="KW-0378">Hydrolase</keyword>
<feature type="short sequence motif" description="GXGXXG" evidence="8">
    <location>
        <begin position="651"/>
        <end position="656"/>
    </location>
</feature>
<dbReference type="GO" id="GO:0016042">
    <property type="term" value="P:lipid catabolic process"/>
    <property type="evidence" value="ECO:0007669"/>
    <property type="project" value="UniProtKB-UniRule"/>
</dbReference>
<proteinExistence type="predicted"/>
<dbReference type="AlphaFoldDB" id="A0A0N4U9Q7"/>
<evidence type="ECO:0000313" key="11">
    <source>
        <dbReference type="EMBL" id="VDN57867.1"/>
    </source>
</evidence>
<evidence type="ECO:0000313" key="13">
    <source>
        <dbReference type="Proteomes" id="UP000274756"/>
    </source>
</evidence>
<dbReference type="PROSITE" id="PS50297">
    <property type="entry name" value="ANK_REP_REGION"/>
    <property type="match status" value="3"/>
</dbReference>
<dbReference type="Gene3D" id="3.40.1090.10">
    <property type="entry name" value="Cytosolic phospholipase A2 catalytic domain"/>
    <property type="match status" value="1"/>
</dbReference>
<keyword evidence="2" id="KW-0677">Repeat</keyword>
<dbReference type="Pfam" id="PF12796">
    <property type="entry name" value="Ank_2"/>
    <property type="match status" value="3"/>
</dbReference>
<dbReference type="GO" id="GO:2000304">
    <property type="term" value="P:positive regulation of ceramide biosynthetic process"/>
    <property type="evidence" value="ECO:0007669"/>
    <property type="project" value="TreeGrafter"/>
</dbReference>
<dbReference type="GO" id="GO:0005739">
    <property type="term" value="C:mitochondrion"/>
    <property type="evidence" value="ECO:0007669"/>
    <property type="project" value="TreeGrafter"/>
</dbReference>
<dbReference type="EC" id="3.1.1.4" evidence="1"/>
<evidence type="ECO:0000256" key="8">
    <source>
        <dbReference type="PROSITE-ProRule" id="PRU01161"/>
    </source>
</evidence>
<dbReference type="CDD" id="cd07212">
    <property type="entry name" value="Pat_PNPLA9"/>
    <property type="match status" value="1"/>
</dbReference>
<reference evidence="14" key="1">
    <citation type="submission" date="2016-04" db="UniProtKB">
        <authorList>
            <consortium name="WormBaseParasite"/>
        </authorList>
    </citation>
    <scope>IDENTIFICATION</scope>
</reference>
<dbReference type="WBParaSite" id="DME_0000383501-mRNA-1">
    <property type="protein sequence ID" value="DME_0000383501-mRNA-1"/>
    <property type="gene ID" value="DME_0000383501"/>
</dbReference>
<sequence>MQKIDKLTSSDVLTMSAVESIPVDEGELYLSMNDNNIDSNEMVNFKVFSTPSTSDSETNKHCKLPSSTQNRRKQENSPLSSPKHLSPINDKSAFNDVISDQEVPTPPPSPSASRSALQKSSVFSLSQVSVKLFELWSSARERVFGEDYWIPSDVFEVVPVPNEALITHSTVYPIGEKFSCLRVVRGVLKSRSDIPLFHVFFSNNNGSIHSSQNTLSIFRSNDHQEAIDLYQKIDQRKTVCELVNALRLHPLWHIVPVAIATNRIDFFSEKNVKNFQVKHEQYFNTMLHVAIQPEGRYPLMLAIEMHRTEIVRRLLELHADPSSIDINGNNSMHYAALASVQMIELLWEFQSAHSLLNLTNHDGYTPVLLAIRNANPRCVSALISHGAEINIRVAGRTPLFEAMQSKGKSVEVIRTLLQASPNLIKEIEPATGNTVLHAAQFKAPLVGLLHLKHEELDLNARNNAGQAPIHLYASKGDIGLVMTLASYNCDLNIADQSGDTALHMAVSRCDLQMTRLLLCLGADPNLKNKHGDTPRHLASKLRQIDLVKSLAICGAKRCDEDSKTGCVSGCVNTKKLDKIKDSPANLNGSELPTSRSSIYFDDLNGSNKSSITNPISEFKQMFCYDGILQKLEEMALRKESPDFVNLLSLDGGGIRGLVIIQVLIELEKVLGEPCFPYFDMVAGTSTGGIIVAGLAQGRSLRECQKIYLRLKDLIFDSWTRPYNTAQLELFMQNELGTQTTLADIRWPRIMMTTVRADIFPCRLELIRNFRLPLSDEENGKLGYVDPSSISLWKALRRTSAAPTYFASVDNKYIDGGIIANNPTIDLLSELEFWNTAKHYMTLSTANDVKIGCVLSVGTGTIPVVPMDTANLEISSNPYSSAVAIKNLGTILVEQVTATEGVPVERSRAWCHKIGVPFFRLSAPIFKNVAMDSKDDFEIARIMWDCIEYASVMQSEFEKISFLLKKLGHAWHRRHLFETQRIGNDVQTQT</sequence>
<organism evidence="12 14">
    <name type="scientific">Dracunculus medinensis</name>
    <name type="common">Guinea worm</name>
    <dbReference type="NCBI Taxonomy" id="318479"/>
    <lineage>
        <taxon>Eukaryota</taxon>
        <taxon>Metazoa</taxon>
        <taxon>Ecdysozoa</taxon>
        <taxon>Nematoda</taxon>
        <taxon>Chromadorea</taxon>
        <taxon>Rhabditida</taxon>
        <taxon>Spirurina</taxon>
        <taxon>Dracunculoidea</taxon>
        <taxon>Dracunculidae</taxon>
        <taxon>Dracunculus</taxon>
    </lineage>
</organism>
<evidence type="ECO:0000256" key="6">
    <source>
        <dbReference type="ARBA" id="ARBA00023422"/>
    </source>
</evidence>
<feature type="repeat" description="ANK" evidence="7">
    <location>
        <begin position="464"/>
        <end position="496"/>
    </location>
</feature>
<evidence type="ECO:0000256" key="9">
    <source>
        <dbReference type="SAM" id="MobiDB-lite"/>
    </source>
</evidence>
<dbReference type="InterPro" id="IPR036770">
    <property type="entry name" value="Ankyrin_rpt-contain_sf"/>
</dbReference>
<dbReference type="Proteomes" id="UP000038040">
    <property type="component" value="Unplaced"/>
</dbReference>
<gene>
    <name evidence="11" type="ORF">DME_LOCUS7840</name>
</gene>
<evidence type="ECO:0000256" key="4">
    <source>
        <dbReference type="ARBA" id="ARBA00023043"/>
    </source>
</evidence>
<dbReference type="InterPro" id="IPR016035">
    <property type="entry name" value="Acyl_Trfase/lysoPLipase"/>
</dbReference>
<feature type="repeat" description="ANK" evidence="7">
    <location>
        <begin position="362"/>
        <end position="394"/>
    </location>
</feature>
<evidence type="ECO:0000313" key="12">
    <source>
        <dbReference type="Proteomes" id="UP000038040"/>
    </source>
</evidence>
<dbReference type="EMBL" id="UYYG01001163">
    <property type="protein sequence ID" value="VDN57867.1"/>
    <property type="molecule type" value="Genomic_DNA"/>
</dbReference>
<keyword evidence="4 7" id="KW-0040">ANK repeat</keyword>
<dbReference type="PROSITE" id="PS50088">
    <property type="entry name" value="ANK_REPEAT"/>
    <property type="match status" value="4"/>
</dbReference>
<dbReference type="Proteomes" id="UP000274756">
    <property type="component" value="Unassembled WGS sequence"/>
</dbReference>
<evidence type="ECO:0000313" key="14">
    <source>
        <dbReference type="WBParaSite" id="DME_0000383501-mRNA-1"/>
    </source>
</evidence>
<dbReference type="SUPFAM" id="SSF48403">
    <property type="entry name" value="Ankyrin repeat"/>
    <property type="match status" value="1"/>
</dbReference>
<keyword evidence="8" id="KW-0442">Lipid degradation</keyword>
<dbReference type="PANTHER" id="PTHR24139:SF34">
    <property type="entry name" value="85_88 KDA CALCIUM-INDEPENDENT PHOSPHOLIPASE A2"/>
    <property type="match status" value="1"/>
</dbReference>
<feature type="short sequence motif" description="GXSXG" evidence="8">
    <location>
        <begin position="683"/>
        <end position="687"/>
    </location>
</feature>
<dbReference type="Pfam" id="PF01734">
    <property type="entry name" value="Patatin"/>
    <property type="match status" value="1"/>
</dbReference>
<dbReference type="PANTHER" id="PTHR24139">
    <property type="entry name" value="CALCIUM-INDEPENDENT PHOSPHOLIPASE A2"/>
    <property type="match status" value="1"/>
</dbReference>
<dbReference type="InterPro" id="IPR002110">
    <property type="entry name" value="Ankyrin_rpt"/>
</dbReference>
<feature type="region of interest" description="Disordered" evidence="9">
    <location>
        <begin position="50"/>
        <end position="91"/>
    </location>
</feature>
<evidence type="ECO:0000259" key="10">
    <source>
        <dbReference type="PROSITE" id="PS51635"/>
    </source>
</evidence>
<evidence type="ECO:0000256" key="2">
    <source>
        <dbReference type="ARBA" id="ARBA00022737"/>
    </source>
</evidence>
<comment type="catalytic activity">
    <reaction evidence="6">
        <text>a 1,2-diacyl-sn-glycero-3-phosphocholine + H2O = a 1-acyl-sn-glycero-3-phosphocholine + a fatty acid + H(+)</text>
        <dbReference type="Rhea" id="RHEA:15801"/>
        <dbReference type="ChEBI" id="CHEBI:15377"/>
        <dbReference type="ChEBI" id="CHEBI:15378"/>
        <dbReference type="ChEBI" id="CHEBI:28868"/>
        <dbReference type="ChEBI" id="CHEBI:57643"/>
        <dbReference type="ChEBI" id="CHEBI:58168"/>
        <dbReference type="EC" id="3.1.1.4"/>
    </reaction>
    <physiologicalReaction direction="left-to-right" evidence="6">
        <dbReference type="Rhea" id="RHEA:15802"/>
    </physiologicalReaction>
</comment>
<feature type="active site" description="Proton acceptor" evidence="8">
    <location>
        <position position="814"/>
    </location>
</feature>
<dbReference type="GO" id="GO:0047499">
    <property type="term" value="F:calcium-independent phospholipase A2 activity"/>
    <property type="evidence" value="ECO:0007669"/>
    <property type="project" value="InterPro"/>
</dbReference>
<dbReference type="Gene3D" id="1.25.40.20">
    <property type="entry name" value="Ankyrin repeat-containing domain"/>
    <property type="match status" value="2"/>
</dbReference>
<feature type="repeat" description="ANK" evidence="7">
    <location>
        <begin position="294"/>
        <end position="326"/>
    </location>
</feature>
<feature type="domain" description="PNPLA" evidence="10">
    <location>
        <begin position="647"/>
        <end position="827"/>
    </location>
</feature>
<dbReference type="OrthoDB" id="10021675at2759"/>
<name>A0A0N4U9Q7_DRAME</name>
<keyword evidence="13" id="KW-1185">Reference proteome</keyword>